<evidence type="ECO:0000313" key="3">
    <source>
        <dbReference type="WBParaSite" id="jg12157"/>
    </source>
</evidence>
<proteinExistence type="predicted"/>
<feature type="domain" description="WASH complex subunit 4 N-terminal" evidence="1">
    <location>
        <begin position="48"/>
        <end position="101"/>
    </location>
</feature>
<evidence type="ECO:0000313" key="2">
    <source>
        <dbReference type="Proteomes" id="UP000887574"/>
    </source>
</evidence>
<organism evidence="2 3">
    <name type="scientific">Ditylenchus dipsaci</name>
    <dbReference type="NCBI Taxonomy" id="166011"/>
    <lineage>
        <taxon>Eukaryota</taxon>
        <taxon>Metazoa</taxon>
        <taxon>Ecdysozoa</taxon>
        <taxon>Nematoda</taxon>
        <taxon>Chromadorea</taxon>
        <taxon>Rhabditida</taxon>
        <taxon>Tylenchina</taxon>
        <taxon>Tylenchomorpha</taxon>
        <taxon>Sphaerularioidea</taxon>
        <taxon>Anguinidae</taxon>
        <taxon>Anguininae</taxon>
        <taxon>Ditylenchus</taxon>
    </lineage>
</organism>
<evidence type="ECO:0000259" key="1">
    <source>
        <dbReference type="Pfam" id="PF14745"/>
    </source>
</evidence>
<dbReference type="Pfam" id="PF14745">
    <property type="entry name" value="WASH-4_N"/>
    <property type="match status" value="1"/>
</dbReference>
<dbReference type="AlphaFoldDB" id="A0A915CU35"/>
<dbReference type="InterPro" id="IPR028191">
    <property type="entry name" value="WASH-4_N"/>
</dbReference>
<protein>
    <submittedName>
        <fullName evidence="3">WASH complex subunit 4 N-terminal domain-containing protein</fullName>
    </submittedName>
</protein>
<reference evidence="3" key="1">
    <citation type="submission" date="2022-11" db="UniProtKB">
        <authorList>
            <consortium name="WormBaseParasite"/>
        </authorList>
    </citation>
    <scope>IDENTIFICATION</scope>
</reference>
<name>A0A915CU35_9BILA</name>
<keyword evidence="2" id="KW-1185">Reference proteome</keyword>
<dbReference type="Proteomes" id="UP000887574">
    <property type="component" value="Unplaced"/>
</dbReference>
<sequence>MDSLRQERARSVQIDKLKCLIKGLKESDSMNGLCERTYLQCASGNRETNYSITQLIRSGNLVVDKVLMAFTSLANEVDLLMHEAKSKFYDCLLLYGEEYIGSGDNGSDGGCRCYEVLRCILSQLHGFFKLAEFDKAKERPLTRLWRCLGDSAVTPVDSALGCLLSIYFCAMDKRLKPLLAVIAQVDLLVYEANIPECCQQNFGEELMNNKLFLAEKFQKTIIEMLNGWDN</sequence>
<accession>A0A915CU35</accession>
<dbReference type="WBParaSite" id="jg12157">
    <property type="protein sequence ID" value="jg12157"/>
    <property type="gene ID" value="jg12157"/>
</dbReference>